<dbReference type="InterPro" id="IPR005082">
    <property type="entry name" value="Peptidase_U9_T4_prohead"/>
</dbReference>
<evidence type="ECO:0000313" key="1">
    <source>
        <dbReference type="EMBL" id="CAB4182188.1"/>
    </source>
</evidence>
<organism evidence="1">
    <name type="scientific">uncultured Caudovirales phage</name>
    <dbReference type="NCBI Taxonomy" id="2100421"/>
    <lineage>
        <taxon>Viruses</taxon>
        <taxon>Duplodnaviria</taxon>
        <taxon>Heunggongvirae</taxon>
        <taxon>Uroviricota</taxon>
        <taxon>Caudoviricetes</taxon>
        <taxon>Peduoviridae</taxon>
        <taxon>Maltschvirus</taxon>
        <taxon>Maltschvirus maltsch</taxon>
    </lineage>
</organism>
<sequence>MKLITELFEDVEYITEAKESGEKEHYIHGIFLQANKGNRNGRYYPADTMQKEVDRYLKDVVGSNRAYGELGHPHGPAINLDRVSHMITSLKRDGDNFIGKAKLTDTPMGNIARGLLKSGANLGVSSRGMGSLKPRKDGLMEVQNDFHLATAADIVADPSAPDAFVKGVMENVEWIYDPVKETWHEERLDNMKKAIHKMSTSQLDENKIAIFDNYLNSLAFKR</sequence>
<dbReference type="GO" id="GO:0008233">
    <property type="term" value="F:peptidase activity"/>
    <property type="evidence" value="ECO:0007669"/>
    <property type="project" value="UniProtKB-KW"/>
</dbReference>
<dbReference type="Pfam" id="PF03420">
    <property type="entry name" value="Peptidase_S77"/>
    <property type="match status" value="1"/>
</dbReference>
<proteinExistence type="predicted"/>
<keyword evidence="1" id="KW-0645">Protease</keyword>
<protein>
    <submittedName>
        <fullName evidence="1">Prohead core scaffolding protein and protease</fullName>
    </submittedName>
</protein>
<reference evidence="1" key="1">
    <citation type="submission" date="2020-05" db="EMBL/GenBank/DDBJ databases">
        <authorList>
            <person name="Chiriac C."/>
            <person name="Salcher M."/>
            <person name="Ghai R."/>
            <person name="Kavagutti S V."/>
        </authorList>
    </citation>
    <scope>NUCLEOTIDE SEQUENCE</scope>
</reference>
<dbReference type="GO" id="GO:0006508">
    <property type="term" value="P:proteolysis"/>
    <property type="evidence" value="ECO:0007669"/>
    <property type="project" value="UniProtKB-KW"/>
</dbReference>
<name>A0A6J5QMJ3_9CAUD</name>
<accession>A0A6J5QMJ3</accession>
<keyword evidence="1" id="KW-0378">Hydrolase</keyword>
<dbReference type="EMBL" id="LR797022">
    <property type="protein sequence ID" value="CAB4182188.1"/>
    <property type="molecule type" value="Genomic_DNA"/>
</dbReference>
<gene>
    <name evidence="1" type="ORF">UFOVP1071_173</name>
</gene>